<dbReference type="EMBL" id="CM047744">
    <property type="protein sequence ID" value="KAJ0028519.1"/>
    <property type="molecule type" value="Genomic_DNA"/>
</dbReference>
<keyword evidence="2" id="KW-1185">Reference proteome</keyword>
<protein>
    <submittedName>
        <fullName evidence="1">Uncharacterized protein</fullName>
    </submittedName>
</protein>
<comment type="caution">
    <text evidence="1">The sequence shown here is derived from an EMBL/GenBank/DDBJ whole genome shotgun (WGS) entry which is preliminary data.</text>
</comment>
<evidence type="ECO:0000313" key="2">
    <source>
        <dbReference type="Proteomes" id="UP001163603"/>
    </source>
</evidence>
<accession>A0ACC0Y5U0</accession>
<gene>
    <name evidence="1" type="ORF">Pint_36358</name>
</gene>
<sequence>MSIAAYYTKLKRLWDEYNAYSQILPCTCGLANAIAVEKEKEKQQQTAMTRGATIVEAAAFAASKNNLKAVTRSNNGPSHEEADWHG</sequence>
<organism evidence="1 2">
    <name type="scientific">Pistacia integerrima</name>
    <dbReference type="NCBI Taxonomy" id="434235"/>
    <lineage>
        <taxon>Eukaryota</taxon>
        <taxon>Viridiplantae</taxon>
        <taxon>Streptophyta</taxon>
        <taxon>Embryophyta</taxon>
        <taxon>Tracheophyta</taxon>
        <taxon>Spermatophyta</taxon>
        <taxon>Magnoliopsida</taxon>
        <taxon>eudicotyledons</taxon>
        <taxon>Gunneridae</taxon>
        <taxon>Pentapetalae</taxon>
        <taxon>rosids</taxon>
        <taxon>malvids</taxon>
        <taxon>Sapindales</taxon>
        <taxon>Anacardiaceae</taxon>
        <taxon>Pistacia</taxon>
    </lineage>
</organism>
<proteinExistence type="predicted"/>
<reference evidence="2" key="1">
    <citation type="journal article" date="2023" name="G3 (Bethesda)">
        <title>Genome assembly and association tests identify interacting loci associated with vigor, precocity, and sex in interspecific pistachio rootstocks.</title>
        <authorList>
            <person name="Palmer W."/>
            <person name="Jacygrad E."/>
            <person name="Sagayaradj S."/>
            <person name="Cavanaugh K."/>
            <person name="Han R."/>
            <person name="Bertier L."/>
            <person name="Beede B."/>
            <person name="Kafkas S."/>
            <person name="Golino D."/>
            <person name="Preece J."/>
            <person name="Michelmore R."/>
        </authorList>
    </citation>
    <scope>NUCLEOTIDE SEQUENCE [LARGE SCALE GENOMIC DNA]</scope>
</reference>
<evidence type="ECO:0000313" key="1">
    <source>
        <dbReference type="EMBL" id="KAJ0028519.1"/>
    </source>
</evidence>
<dbReference type="Proteomes" id="UP001163603">
    <property type="component" value="Chromosome 9"/>
</dbReference>
<name>A0ACC0Y5U0_9ROSI</name>